<protein>
    <submittedName>
        <fullName evidence="2">Uncharacterized protein</fullName>
    </submittedName>
</protein>
<dbReference type="EMBL" id="MN740122">
    <property type="protein sequence ID" value="QHT88727.1"/>
    <property type="molecule type" value="Genomic_DNA"/>
</dbReference>
<accession>A0A6C0I8N7</accession>
<sequence length="428" mass="50507">MKSFFNILQKCAHSTTITYPDEPLQINTKILPAKHNPNYDFIKVCYVYNIVCKIHKEYKTTKLNSKPKPNIYKAANAKIKVFREIVKSKNSPMFLNKYKSDILNIFSKAQRTYYAFTRLAHLFRLKKYKTVVTEDLSMNPLNITHKNTFILIQNNSKYLFSLNDIVKIIETSVTHAPDFFPEPKPAKNPFNNEPLNVADLYNIYFKMKSSERIMSTTVHLYFLSNFNMTLFALNNEPFLRETTIQKYIYNTPTDTLYKSVITMLKSNHYTRKLFIHNEFPKKTLVDIFKPFLYYYYIINYDIQGTERITKYKNILYLKLKKFYEYNKLFGRKKMHATPRSSNGNSNSISFKISQRDWVPFSFNSNHISFYNILINEATTDDLYLMFYYEQDNDDDTVDDDSSDDDNSDDDTVDDDTVDDDTVDDDSVS</sequence>
<proteinExistence type="predicted"/>
<dbReference type="AlphaFoldDB" id="A0A6C0I8N7"/>
<organism evidence="2">
    <name type="scientific">viral metagenome</name>
    <dbReference type="NCBI Taxonomy" id="1070528"/>
    <lineage>
        <taxon>unclassified sequences</taxon>
        <taxon>metagenomes</taxon>
        <taxon>organismal metagenomes</taxon>
    </lineage>
</organism>
<name>A0A6C0I8N7_9ZZZZ</name>
<feature type="region of interest" description="Disordered" evidence="1">
    <location>
        <begin position="394"/>
        <end position="428"/>
    </location>
</feature>
<evidence type="ECO:0000313" key="2">
    <source>
        <dbReference type="EMBL" id="QHT88727.1"/>
    </source>
</evidence>
<evidence type="ECO:0000256" key="1">
    <source>
        <dbReference type="SAM" id="MobiDB-lite"/>
    </source>
</evidence>
<reference evidence="2" key="1">
    <citation type="journal article" date="2020" name="Nature">
        <title>Giant virus diversity and host interactions through global metagenomics.</title>
        <authorList>
            <person name="Schulz F."/>
            <person name="Roux S."/>
            <person name="Paez-Espino D."/>
            <person name="Jungbluth S."/>
            <person name="Walsh D.A."/>
            <person name="Denef V.J."/>
            <person name="McMahon K.D."/>
            <person name="Konstantinidis K.T."/>
            <person name="Eloe-Fadrosh E.A."/>
            <person name="Kyrpides N.C."/>
            <person name="Woyke T."/>
        </authorList>
    </citation>
    <scope>NUCLEOTIDE SEQUENCE</scope>
    <source>
        <strain evidence="2">GVMAG-M-3300023184-51</strain>
    </source>
</reference>